<evidence type="ECO:0000256" key="10">
    <source>
        <dbReference type="SAM" id="MobiDB-lite"/>
    </source>
</evidence>
<dbReference type="InterPro" id="IPR022398">
    <property type="entry name" value="Peptidase_S8_His-AS"/>
</dbReference>
<dbReference type="CDD" id="cd14254">
    <property type="entry name" value="Dockerin_II"/>
    <property type="match status" value="1"/>
</dbReference>
<dbReference type="CDD" id="cd02133">
    <property type="entry name" value="PA_C5a_like"/>
    <property type="match status" value="1"/>
</dbReference>
<feature type="active site" description="Charge relay system" evidence="8">
    <location>
        <position position="284"/>
    </location>
</feature>
<evidence type="ECO:0000256" key="5">
    <source>
        <dbReference type="ARBA" id="ARBA00022729"/>
    </source>
</evidence>
<dbReference type="InterPro" id="IPR016134">
    <property type="entry name" value="Dockerin_dom"/>
</dbReference>
<dbReference type="PANTHER" id="PTHR43806">
    <property type="entry name" value="PEPTIDASE S8"/>
    <property type="match status" value="1"/>
</dbReference>
<dbReference type="InterPro" id="IPR013784">
    <property type="entry name" value="Carb-bd-like_fold"/>
</dbReference>
<evidence type="ECO:0000256" key="2">
    <source>
        <dbReference type="ARBA" id="ARBA00022512"/>
    </source>
</evidence>
<comment type="similarity">
    <text evidence="1 8 9">Belongs to the peptidase S8 family.</text>
</comment>
<dbReference type="Pfam" id="PF00404">
    <property type="entry name" value="Dockerin_1"/>
    <property type="match status" value="1"/>
</dbReference>
<protein>
    <submittedName>
        <fullName evidence="13">S8 family serine peptidase</fullName>
    </submittedName>
</protein>
<dbReference type="PROSITE" id="PS51892">
    <property type="entry name" value="SUBTILASE"/>
    <property type="match status" value="1"/>
</dbReference>
<feature type="region of interest" description="Disordered" evidence="10">
    <location>
        <begin position="60"/>
        <end position="104"/>
    </location>
</feature>
<organism evidence="13 14">
    <name type="scientific">Paenibacillus polygoni</name>
    <dbReference type="NCBI Taxonomy" id="3050112"/>
    <lineage>
        <taxon>Bacteria</taxon>
        <taxon>Bacillati</taxon>
        <taxon>Bacillota</taxon>
        <taxon>Bacilli</taxon>
        <taxon>Bacillales</taxon>
        <taxon>Paenibacillaceae</taxon>
        <taxon>Paenibacillus</taxon>
    </lineage>
</organism>
<dbReference type="InterPro" id="IPR002105">
    <property type="entry name" value="Dockerin_1_rpt"/>
</dbReference>
<feature type="active site" description="Charge relay system" evidence="8">
    <location>
        <position position="241"/>
    </location>
</feature>
<dbReference type="PANTHER" id="PTHR43806:SF65">
    <property type="entry name" value="SERINE PROTEASE APRX"/>
    <property type="match status" value="1"/>
</dbReference>
<dbReference type="PROSITE" id="PS00137">
    <property type="entry name" value="SUBTILASE_HIS"/>
    <property type="match status" value="1"/>
</dbReference>
<dbReference type="Gene3D" id="3.50.30.30">
    <property type="match status" value="1"/>
</dbReference>
<keyword evidence="4 8" id="KW-0645">Protease</keyword>
<feature type="active site" description="Charge relay system" evidence="8">
    <location>
        <position position="595"/>
    </location>
</feature>
<dbReference type="Gene3D" id="3.40.50.200">
    <property type="entry name" value="Peptidase S8/S53 domain"/>
    <property type="match status" value="1"/>
</dbReference>
<dbReference type="InterPro" id="IPR008965">
    <property type="entry name" value="CBM2/CBM3_carb-bd_dom_sf"/>
</dbReference>
<dbReference type="Gene3D" id="1.10.1330.10">
    <property type="entry name" value="Dockerin domain"/>
    <property type="match status" value="1"/>
</dbReference>
<keyword evidence="6 8" id="KW-0378">Hydrolase</keyword>
<dbReference type="InterPro" id="IPR036439">
    <property type="entry name" value="Dockerin_dom_sf"/>
</dbReference>
<reference evidence="13 14" key="1">
    <citation type="submission" date="2023-06" db="EMBL/GenBank/DDBJ databases">
        <title>Paenibacillus polygonum sp. nov., an endophytic bacterium, isolated from Polygonum lapathifolium L. in Nanji Wetland National Nature Reserve, South of Poyang Lake, Jiangxi Province, China.</title>
        <authorList>
            <person name="Yu Z."/>
        </authorList>
    </citation>
    <scope>NUCLEOTIDE SEQUENCE [LARGE SCALE GENOMIC DNA]</scope>
    <source>
        <strain evidence="13 14">C31</strain>
    </source>
</reference>
<evidence type="ECO:0000256" key="6">
    <source>
        <dbReference type="ARBA" id="ARBA00022801"/>
    </source>
</evidence>
<dbReference type="PRINTS" id="PR00723">
    <property type="entry name" value="SUBTILISIN"/>
</dbReference>
<dbReference type="PROSITE" id="PS00138">
    <property type="entry name" value="SUBTILASE_SER"/>
    <property type="match status" value="1"/>
</dbReference>
<keyword evidence="3" id="KW-0964">Secreted</keyword>
<dbReference type="InterPro" id="IPR050131">
    <property type="entry name" value="Peptidase_S8_subtilisin-like"/>
</dbReference>
<dbReference type="SUPFAM" id="SSF52025">
    <property type="entry name" value="PA domain"/>
    <property type="match status" value="1"/>
</dbReference>
<dbReference type="PROSITE" id="PS00018">
    <property type="entry name" value="EF_HAND_1"/>
    <property type="match status" value="2"/>
</dbReference>
<feature type="chain" id="PRO_5046762670" evidence="11">
    <location>
        <begin position="32"/>
        <end position="1327"/>
    </location>
</feature>
<dbReference type="InterPro" id="IPR046450">
    <property type="entry name" value="PA_dom_sf"/>
</dbReference>
<evidence type="ECO:0000256" key="11">
    <source>
        <dbReference type="SAM" id="SignalP"/>
    </source>
</evidence>
<evidence type="ECO:0000256" key="4">
    <source>
        <dbReference type="ARBA" id="ARBA00022670"/>
    </source>
</evidence>
<dbReference type="PROSITE" id="PS00136">
    <property type="entry name" value="SUBTILASE_ASP"/>
    <property type="match status" value="1"/>
</dbReference>
<keyword evidence="5 11" id="KW-0732">Signal</keyword>
<dbReference type="EMBL" id="CP127162">
    <property type="protein sequence ID" value="WIV17709.1"/>
    <property type="molecule type" value="Genomic_DNA"/>
</dbReference>
<dbReference type="InterPro" id="IPR010259">
    <property type="entry name" value="S8pro/Inhibitor_I9"/>
</dbReference>
<dbReference type="PROSITE" id="PS51766">
    <property type="entry name" value="DOCKERIN"/>
    <property type="match status" value="1"/>
</dbReference>
<feature type="domain" description="Dockerin" evidence="12">
    <location>
        <begin position="1263"/>
        <end position="1327"/>
    </location>
</feature>
<feature type="signal peptide" evidence="11">
    <location>
        <begin position="1"/>
        <end position="31"/>
    </location>
</feature>
<gene>
    <name evidence="13" type="ORF">QPK24_14910</name>
</gene>
<dbReference type="InterPro" id="IPR015500">
    <property type="entry name" value="Peptidase_S8_subtilisin-rel"/>
</dbReference>
<sequence>MQSKPFMRRVMSLSVVSTLFISALFPAVVSGAEVRKFHSETFQVDSSKLSSVTSKTLNVDKKKEAMKNRNGGTKTNSYFQNVDSSDSSNNEKKSKEVTPQNYVPASDSTDRIPVIVELTENPVVVEEANREQGVSRSGVNQRSVIKRQQSTFAAAAAKLNAKLKTNYTDVFNGYALEITADQVDSLLSLPGVKAIYPDAEMKATPVSSVTPNMDDSAPFIGSDTFWDTGYDGSGIKVGVLDTGIDYDHPSLKDAYKGGYDFIDNDNDPYETRPDPNDPEAATEHGTHVAGTIAGRGNPLTPDGSTGWVRGVAYGADLYAYRVLGPGGSGATSGVIAAIERSVQDELDVINLSLGSAINNEYDPSSVALNNAALAGVVAVVANGNDGPDGYTLGSPGSAEIPISVGASTPPLHVPTMEAEGLIKTFGSIMTFSPDHTSLPDQPIEVVAAGLGRTEDFAGKDLTGKVALIQRGTISFTEKSQNAQAAGATVAVIYNNAPGNFGGTLGEPGDYIPTLSISLEDGTALKTKIDANPGYKINFGVDLQQNLMGDFSSRGPGLPKYGIKPDISAPGVGIRSSVPAYGGDYTDAYADLQGTSMAAPHIAGAAALLLDKDSSLNPYEIKGLMTNNALKISDLKGNRYTHNEQGAGRIDLTSTLKAKAVALVEEETTAVKTDTATPYETGLLSYGILAGGDTATKTIKVSDIVSESSAYTITTEWYGAAPGTLTASESSVEVSAGGDTEFTVSLTMNADTPNGNYDGEVILTETSGHQLKIPVYVYVGEPKKIDIVSDLELFPQFFSPNGDDLVDTADAHFSVNVANNYFSLDVFDAYTGEWIGVVAEVLTGLKPGDYNLTGWDGTVSNYKTEFALDSDVYVLAPYVGIDDKRLEIVKDALYDFVIDKEAPVSSLHDPAIQVKDNMGVITGKIEDDLVVELLGNYSGIAVDAEYEVDGEMEYVPGMIDSDGKFTIEVPVTKGENQYQIYVYDFVGNGFLEPAHVVKYNSDGEEEPEEPGEPGEPVPGAVSLSANLSKKQVSVNETFHVDIDFTDTKDLYTAQFSLTYDKDLVKGSVTPSVALATYQEEKNPGVSPIIKEETADLGNGKAKTDYVISLAGIPDGYTGKGALASFHFASPETGDFTFSLSNVRVLNSESEDITLGKVSSGTVKVSQVSTPDPDLYKITGSIDAEAFQDVNYSDTWYQGADGVHKVVVEARSSNGQVAGADVVSADGTYTIEVPKGTYTVRVVVPGHISESSSVTVDGNESVNFGPLTAGDLNQDGHVNLVDLQLAAKVFGAVKGANWPNAKTSAADLNRDNSVDLLDISYIINNYEFE</sequence>
<dbReference type="Gene3D" id="2.60.40.680">
    <property type="match status" value="1"/>
</dbReference>
<dbReference type="Pfam" id="PF00082">
    <property type="entry name" value="Peptidase_S8"/>
    <property type="match status" value="1"/>
</dbReference>
<feature type="region of interest" description="Disordered" evidence="10">
    <location>
        <begin position="262"/>
        <end position="284"/>
    </location>
</feature>
<keyword evidence="2" id="KW-0134">Cell wall</keyword>
<evidence type="ECO:0000313" key="14">
    <source>
        <dbReference type="Proteomes" id="UP001236415"/>
    </source>
</evidence>
<dbReference type="InterPro" id="IPR034213">
    <property type="entry name" value="S8_Vpr-like"/>
</dbReference>
<name>A0ABY8X140_9BACL</name>
<dbReference type="SUPFAM" id="SSF49384">
    <property type="entry name" value="Carbohydrate-binding domain"/>
    <property type="match status" value="1"/>
</dbReference>
<dbReference type="Pfam" id="PF02225">
    <property type="entry name" value="PA"/>
    <property type="match status" value="1"/>
</dbReference>
<keyword evidence="7 8" id="KW-0720">Serine protease</keyword>
<dbReference type="CDD" id="cd07474">
    <property type="entry name" value="Peptidases_S8_subtilisin_Vpr-like"/>
    <property type="match status" value="1"/>
</dbReference>
<evidence type="ECO:0000256" key="9">
    <source>
        <dbReference type="RuleBase" id="RU003355"/>
    </source>
</evidence>
<proteinExistence type="inferred from homology"/>
<dbReference type="InterPro" id="IPR023828">
    <property type="entry name" value="Peptidase_S8_Ser-AS"/>
</dbReference>
<dbReference type="SUPFAM" id="SSF63446">
    <property type="entry name" value="Type I dockerin domain"/>
    <property type="match status" value="1"/>
</dbReference>
<evidence type="ECO:0000313" key="13">
    <source>
        <dbReference type="EMBL" id="WIV17709.1"/>
    </source>
</evidence>
<keyword evidence="14" id="KW-1185">Reference proteome</keyword>
<dbReference type="Gene3D" id="2.60.40.1120">
    <property type="entry name" value="Carboxypeptidase-like, regulatory domain"/>
    <property type="match status" value="1"/>
</dbReference>
<dbReference type="RefSeq" id="WP_285742398.1">
    <property type="nucleotide sequence ID" value="NZ_CP127162.1"/>
</dbReference>
<feature type="compositionally biased region" description="Basic and acidic residues" evidence="10">
    <location>
        <begin position="269"/>
        <end position="284"/>
    </location>
</feature>
<dbReference type="InterPro" id="IPR018247">
    <property type="entry name" value="EF_Hand_1_Ca_BS"/>
</dbReference>
<dbReference type="InterPro" id="IPR003137">
    <property type="entry name" value="PA_domain"/>
</dbReference>
<dbReference type="InterPro" id="IPR036852">
    <property type="entry name" value="Peptidase_S8/S53_dom_sf"/>
</dbReference>
<evidence type="ECO:0000259" key="12">
    <source>
        <dbReference type="PROSITE" id="PS51766"/>
    </source>
</evidence>
<dbReference type="InterPro" id="IPR023827">
    <property type="entry name" value="Peptidase_S8_Asp-AS"/>
</dbReference>
<evidence type="ECO:0000256" key="8">
    <source>
        <dbReference type="PROSITE-ProRule" id="PRU01240"/>
    </source>
</evidence>
<accession>A0ABY8X140</accession>
<evidence type="ECO:0000256" key="7">
    <source>
        <dbReference type="ARBA" id="ARBA00022825"/>
    </source>
</evidence>
<dbReference type="SUPFAM" id="SSF49452">
    <property type="entry name" value="Starch-binding domain-like"/>
    <property type="match status" value="1"/>
</dbReference>
<evidence type="ECO:0000256" key="3">
    <source>
        <dbReference type="ARBA" id="ARBA00022525"/>
    </source>
</evidence>
<dbReference type="SUPFAM" id="SSF52743">
    <property type="entry name" value="Subtilisin-like"/>
    <property type="match status" value="1"/>
</dbReference>
<dbReference type="InterPro" id="IPR000209">
    <property type="entry name" value="Peptidase_S8/S53_dom"/>
</dbReference>
<dbReference type="CDD" id="cd08547">
    <property type="entry name" value="Type_II_cohesin"/>
    <property type="match status" value="1"/>
</dbReference>
<dbReference type="Pfam" id="PF05922">
    <property type="entry name" value="Inhibitor_I9"/>
    <property type="match status" value="1"/>
</dbReference>
<dbReference type="Proteomes" id="UP001236415">
    <property type="component" value="Chromosome"/>
</dbReference>
<feature type="compositionally biased region" description="Polar residues" evidence="10">
    <location>
        <begin position="70"/>
        <end position="80"/>
    </location>
</feature>
<evidence type="ECO:0000256" key="1">
    <source>
        <dbReference type="ARBA" id="ARBA00011073"/>
    </source>
</evidence>